<dbReference type="Proteomes" id="UP000254467">
    <property type="component" value="Unassembled WGS sequence"/>
</dbReference>
<evidence type="ECO:0000313" key="1">
    <source>
        <dbReference type="EMBL" id="STC67949.1"/>
    </source>
</evidence>
<proteinExistence type="predicted"/>
<dbReference type="RefSeq" id="WP_115324608.1">
    <property type="nucleotide sequence ID" value="NZ_UFXQ01000001.1"/>
</dbReference>
<dbReference type="STRING" id="35756.GCA_001044155_02716"/>
<sequence>MLYPVVLARPVPGAGGDLSPSEAVSAYAFSSTLSIQDITGDPTSGTSASRLVTRLQGSAESDAVLLALCATPPGPRPTGRFGLPEVPSTGDVGEPLDYVVWVMVSLPLLEDLRVLEAHITFDSSIAPLPGERLDAEAREAWQSALDLVDTLAADTARPICQLWITHAPDQPGPEVPGYQRAYLEYQAKLDLAAAADQEGPHGAAVQLAYDMNFDEPVRGSMSDMYRLASENLPRGSLIMDTIEWTPLRISQASGRLADKQGEQISAYLTDPDDPTTVVAFSEVTRFAGAEASVVELGATYVRQQWRGKGLARAVMMSAISHAQLRWPEARVGYTSYPAGVPEIASLHAVLHDEVISATTAWQKVES</sequence>
<protein>
    <submittedName>
        <fullName evidence="1">Acetyltransferase</fullName>
    </submittedName>
</protein>
<dbReference type="OrthoDB" id="4396697at2"/>
<dbReference type="CDD" id="cd04301">
    <property type="entry name" value="NAT_SF"/>
    <property type="match status" value="1"/>
</dbReference>
<dbReference type="EMBL" id="UFXQ01000001">
    <property type="protein sequence ID" value="STC67949.1"/>
    <property type="molecule type" value="Genomic_DNA"/>
</dbReference>
<dbReference type="AlphaFoldDB" id="A0A376CIG8"/>
<dbReference type="InterPro" id="IPR016181">
    <property type="entry name" value="Acyl_CoA_acyltransferase"/>
</dbReference>
<reference evidence="1 2" key="1">
    <citation type="submission" date="2018-06" db="EMBL/GenBank/DDBJ databases">
        <authorList>
            <consortium name="Pathogen Informatics"/>
            <person name="Doyle S."/>
        </authorList>
    </citation>
    <scope>NUCLEOTIDE SEQUENCE [LARGE SCALE GENOMIC DNA]</scope>
    <source>
        <strain evidence="1 2">NCTC11862</strain>
    </source>
</reference>
<gene>
    <name evidence="1" type="ORF">NCTC11862_00005</name>
</gene>
<dbReference type="GO" id="GO:0016740">
    <property type="term" value="F:transferase activity"/>
    <property type="evidence" value="ECO:0007669"/>
    <property type="project" value="UniProtKB-KW"/>
</dbReference>
<dbReference type="SUPFAM" id="SSF55729">
    <property type="entry name" value="Acyl-CoA N-acyltransferases (Nat)"/>
    <property type="match status" value="1"/>
</dbReference>
<evidence type="ECO:0000313" key="2">
    <source>
        <dbReference type="Proteomes" id="UP000254467"/>
    </source>
</evidence>
<organism evidence="1 2">
    <name type="scientific">Corynebacterium pilosum</name>
    <dbReference type="NCBI Taxonomy" id="35756"/>
    <lineage>
        <taxon>Bacteria</taxon>
        <taxon>Bacillati</taxon>
        <taxon>Actinomycetota</taxon>
        <taxon>Actinomycetes</taxon>
        <taxon>Mycobacteriales</taxon>
        <taxon>Corynebacteriaceae</taxon>
        <taxon>Corynebacterium</taxon>
    </lineage>
</organism>
<accession>A0A376CIG8</accession>
<name>A0A376CIG8_9CORY</name>
<keyword evidence="1" id="KW-0808">Transferase</keyword>
<dbReference type="Gene3D" id="3.40.630.30">
    <property type="match status" value="1"/>
</dbReference>
<keyword evidence="2" id="KW-1185">Reference proteome</keyword>